<dbReference type="CDD" id="cd07103">
    <property type="entry name" value="ALDH_F5_SSADH_GabD"/>
    <property type="match status" value="1"/>
</dbReference>
<dbReference type="NCBIfam" id="TIGR01780">
    <property type="entry name" value="SSADH"/>
    <property type="match status" value="1"/>
</dbReference>
<dbReference type="InterPro" id="IPR050740">
    <property type="entry name" value="Aldehyde_DH_Superfamily"/>
</dbReference>
<dbReference type="RefSeq" id="WP_135839602.1">
    <property type="nucleotide sequence ID" value="NZ_SRRO01000001.1"/>
</dbReference>
<comment type="caution">
    <text evidence="6">The sequence shown here is derived from an EMBL/GenBank/DDBJ whole genome shotgun (WGS) entry which is preliminary data.</text>
</comment>
<dbReference type="FunFam" id="3.40.605.10:FF:000005">
    <property type="entry name" value="Succinate-semialdehyde dehydrogenase I"/>
    <property type="match status" value="1"/>
</dbReference>
<dbReference type="InterPro" id="IPR029510">
    <property type="entry name" value="Ald_DH_CS_GLU"/>
</dbReference>
<dbReference type="AlphaFoldDB" id="A0A4Z1CML6"/>
<feature type="domain" description="Aldehyde dehydrogenase" evidence="5">
    <location>
        <begin position="25"/>
        <end position="484"/>
    </location>
</feature>
<dbReference type="PROSITE" id="PS00687">
    <property type="entry name" value="ALDEHYDE_DEHYDR_GLU"/>
    <property type="match status" value="1"/>
</dbReference>
<evidence type="ECO:0000313" key="7">
    <source>
        <dbReference type="Proteomes" id="UP000297496"/>
    </source>
</evidence>
<keyword evidence="2 4" id="KW-0560">Oxidoreductase</keyword>
<dbReference type="PANTHER" id="PTHR43353:SF5">
    <property type="entry name" value="SUCCINATE-SEMIALDEHYDE DEHYDROGENASE, MITOCHONDRIAL"/>
    <property type="match status" value="1"/>
</dbReference>
<feature type="active site" evidence="3">
    <location>
        <position position="261"/>
    </location>
</feature>
<accession>A0A4Z1CML6</accession>
<protein>
    <submittedName>
        <fullName evidence="6">NAD-dependent succinate-semialdehyde dehydrogenase</fullName>
    </submittedName>
</protein>
<dbReference type="FunFam" id="3.40.605.10:FF:000026">
    <property type="entry name" value="Aldehyde dehydrogenase, putative"/>
    <property type="match status" value="1"/>
</dbReference>
<dbReference type="InterPro" id="IPR016163">
    <property type="entry name" value="Ald_DH_C"/>
</dbReference>
<dbReference type="InterPro" id="IPR015590">
    <property type="entry name" value="Aldehyde_DH_dom"/>
</dbReference>
<dbReference type="PROSITE" id="PS00070">
    <property type="entry name" value="ALDEHYDE_DEHYDR_CYS"/>
    <property type="match status" value="1"/>
</dbReference>
<dbReference type="GO" id="GO:0009450">
    <property type="term" value="P:gamma-aminobutyric acid catabolic process"/>
    <property type="evidence" value="ECO:0007669"/>
    <property type="project" value="InterPro"/>
</dbReference>
<evidence type="ECO:0000256" key="4">
    <source>
        <dbReference type="RuleBase" id="RU003345"/>
    </source>
</evidence>
<evidence type="ECO:0000256" key="1">
    <source>
        <dbReference type="ARBA" id="ARBA00009986"/>
    </source>
</evidence>
<dbReference type="FunFam" id="3.40.309.10:FF:000004">
    <property type="entry name" value="Succinate-semialdehyde dehydrogenase I"/>
    <property type="match status" value="1"/>
</dbReference>
<reference evidence="6 7" key="1">
    <citation type="submission" date="2019-04" db="EMBL/GenBank/DDBJ databases">
        <title>Three New Species of Nocardioides, Nocardioides euryhalodurans sp. nov., Nocardioides seonyuensis sp. nov. and Nocardioides eburneoflavus sp. nov. Isolated from Soil.</title>
        <authorList>
            <person name="Roh S.G."/>
            <person name="Lee C."/>
            <person name="Kim M.-K."/>
            <person name="Kim S.B."/>
        </authorList>
    </citation>
    <scope>NUCLEOTIDE SEQUENCE [LARGE SCALE GENOMIC DNA]</scope>
    <source>
        <strain evidence="6 7">MMS17-SY213</strain>
    </source>
</reference>
<dbReference type="EMBL" id="SRRO01000001">
    <property type="protein sequence ID" value="TGN65099.1"/>
    <property type="molecule type" value="Genomic_DNA"/>
</dbReference>
<proteinExistence type="inferred from homology"/>
<dbReference type="Proteomes" id="UP000297496">
    <property type="component" value="Unassembled WGS sequence"/>
</dbReference>
<dbReference type="InterPro" id="IPR016162">
    <property type="entry name" value="Ald_DH_N"/>
</dbReference>
<dbReference type="Gene3D" id="3.40.309.10">
    <property type="entry name" value="Aldehyde Dehydrogenase, Chain A, domain 2"/>
    <property type="match status" value="1"/>
</dbReference>
<organism evidence="6 7">
    <name type="scientific">Nocardioides eburneiflavus</name>
    <dbReference type="NCBI Taxonomy" id="2518372"/>
    <lineage>
        <taxon>Bacteria</taxon>
        <taxon>Bacillati</taxon>
        <taxon>Actinomycetota</taxon>
        <taxon>Actinomycetes</taxon>
        <taxon>Propionibacteriales</taxon>
        <taxon>Nocardioidaceae</taxon>
        <taxon>Nocardioides</taxon>
    </lineage>
</organism>
<dbReference type="GO" id="GO:0004777">
    <property type="term" value="F:succinate-semialdehyde dehydrogenase (NAD+) activity"/>
    <property type="evidence" value="ECO:0007669"/>
    <property type="project" value="TreeGrafter"/>
</dbReference>
<gene>
    <name evidence="6" type="ORF">EXE59_14855</name>
</gene>
<dbReference type="InterPro" id="IPR010102">
    <property type="entry name" value="Succ_semiAld_DH"/>
</dbReference>
<evidence type="ECO:0000256" key="2">
    <source>
        <dbReference type="ARBA" id="ARBA00023002"/>
    </source>
</evidence>
<keyword evidence="7" id="KW-1185">Reference proteome</keyword>
<dbReference type="Pfam" id="PF00171">
    <property type="entry name" value="Aldedh"/>
    <property type="match status" value="1"/>
</dbReference>
<dbReference type="GO" id="GO:0005829">
    <property type="term" value="C:cytosol"/>
    <property type="evidence" value="ECO:0007669"/>
    <property type="project" value="TreeGrafter"/>
</dbReference>
<evidence type="ECO:0000256" key="3">
    <source>
        <dbReference type="PROSITE-ProRule" id="PRU10007"/>
    </source>
</evidence>
<name>A0A4Z1CML6_9ACTN</name>
<dbReference type="InterPro" id="IPR016160">
    <property type="entry name" value="Ald_DH_CS_CYS"/>
</dbReference>
<evidence type="ECO:0000313" key="6">
    <source>
        <dbReference type="EMBL" id="TGN65099.1"/>
    </source>
</evidence>
<dbReference type="SUPFAM" id="SSF53720">
    <property type="entry name" value="ALDH-like"/>
    <property type="match status" value="1"/>
</dbReference>
<sequence length="496" mass="52112">MHQTLDDHAGLSRQIRTTPYVNGLWVDVGESGTIDVDDPATGEIVATVPAMSRAQVRDAIEAAHRALPAWRSRSGKDRCTVLRAWAELVAANAEHLARLIALEEGKPLAEARGEVAYAGSFIEWFAEEAKRVSGEVLMTPQASGRIVVLKEPVGVCTAITPWNFPAAMITRKAAPALAAGCTMVVKPAEQTPLTAFALAELAAEAGVPPGVLNVVTGHPEEIGPELTTHELVRKISFTGSTQVGRLLLAQAAGTVKRASMELGGNAPILVFDDADIDTALSGVMAAKFRNSGESCIGGNRVYVQAGIYDAFAAALAERAASLIVGPGLETDSHIGPLIDQAAIAKVEAHIADATAGGASVLSGGTVDPRGGRFFTPTVLGNVLPGMLVTREETFGPVLPLIRFESEAEVVAWANDSEYGLAAYVFTRDAERTWRVAGALEAGMVGINTGLISNEIAPFGGIKQSGLGREGSVHGIDEYLELKYVAWENARGVPLPE</sequence>
<dbReference type="InterPro" id="IPR016161">
    <property type="entry name" value="Ald_DH/histidinol_DH"/>
</dbReference>
<comment type="similarity">
    <text evidence="1 4">Belongs to the aldehyde dehydrogenase family.</text>
</comment>
<dbReference type="PANTHER" id="PTHR43353">
    <property type="entry name" value="SUCCINATE-SEMIALDEHYDE DEHYDROGENASE, MITOCHONDRIAL"/>
    <property type="match status" value="1"/>
</dbReference>
<evidence type="ECO:0000259" key="5">
    <source>
        <dbReference type="Pfam" id="PF00171"/>
    </source>
</evidence>
<dbReference type="OrthoDB" id="6882680at2"/>
<dbReference type="Gene3D" id="3.40.605.10">
    <property type="entry name" value="Aldehyde Dehydrogenase, Chain A, domain 1"/>
    <property type="match status" value="1"/>
</dbReference>